<dbReference type="InterPro" id="IPR050493">
    <property type="entry name" value="FAD-dep_Monooxygenase_BioMet"/>
</dbReference>
<dbReference type="Pfam" id="PF01494">
    <property type="entry name" value="FAD_binding_3"/>
    <property type="match status" value="1"/>
</dbReference>
<dbReference type="OrthoDB" id="9782160at2"/>
<dbReference type="SUPFAM" id="SSF51905">
    <property type="entry name" value="FAD/NAD(P)-binding domain"/>
    <property type="match status" value="1"/>
</dbReference>
<dbReference type="InterPro" id="IPR002938">
    <property type="entry name" value="FAD-bd"/>
</dbReference>
<dbReference type="PANTHER" id="PTHR13789">
    <property type="entry name" value="MONOOXYGENASE"/>
    <property type="match status" value="1"/>
</dbReference>
<evidence type="ECO:0000256" key="1">
    <source>
        <dbReference type="ARBA" id="ARBA00023002"/>
    </source>
</evidence>
<dbReference type="Gene3D" id="3.50.50.60">
    <property type="entry name" value="FAD/NAD(P)-binding domain"/>
    <property type="match status" value="1"/>
</dbReference>
<evidence type="ECO:0000259" key="3">
    <source>
        <dbReference type="Pfam" id="PF01494"/>
    </source>
</evidence>
<dbReference type="Proteomes" id="UP000033772">
    <property type="component" value="Unassembled WGS sequence"/>
</dbReference>
<evidence type="ECO:0000256" key="2">
    <source>
        <dbReference type="ARBA" id="ARBA00023033"/>
    </source>
</evidence>
<evidence type="ECO:0000313" key="4">
    <source>
        <dbReference type="EMBL" id="OIJ24207.1"/>
    </source>
</evidence>
<proteinExistence type="predicted"/>
<dbReference type="PRINTS" id="PR00420">
    <property type="entry name" value="RNGMNOXGNASE"/>
</dbReference>
<feature type="domain" description="FAD-binding" evidence="3">
    <location>
        <begin position="10"/>
        <end position="335"/>
    </location>
</feature>
<keyword evidence="2" id="KW-0503">Monooxygenase</keyword>
<keyword evidence="5" id="KW-1185">Reference proteome</keyword>
<dbReference type="GO" id="GO:0071949">
    <property type="term" value="F:FAD binding"/>
    <property type="evidence" value="ECO:0007669"/>
    <property type="project" value="InterPro"/>
</dbReference>
<dbReference type="RefSeq" id="WP_052693817.1">
    <property type="nucleotide sequence ID" value="NZ_JZDQ02000044.1"/>
</dbReference>
<sequence>MSGTTSSRSAVVVGAGIGGLTAALALSRTGWQVTVLERAPELGEVGAGLSIWPRAWRILTDLGVADRLVDGTRPAIQAGLRRPDGRWLAKVRADAAAHTPVMVHRARLHEALVGALAARDGVEVRTGVTVSGLADLDGIDPGGPADLVVAADGIRSRIRNELHQREDVRHAGYTAYRGVTAQPVPGEASSTGGETWGTGVRFGYVPLVDGRTYWFATANRPAGETGGDHHADVTALVGHWHEPIPQLLAATPPSAVIRGDICDLRLPLKRFDHGRVVLLGDAAHATTPNLGQGACAAIEDAAVLAAQLAGHARIESALVAYDRIRRPATQRLVRASRLVGVLGQLQNGAAVTARDAALACVGAVAGLLAR</sequence>
<comment type="caution">
    <text evidence="4">The sequence shown here is derived from an EMBL/GenBank/DDBJ whole genome shotgun (WGS) entry which is preliminary data.</text>
</comment>
<gene>
    <name evidence="4" type="ORF">UG56_024155</name>
</gene>
<name>A0A1J4MZT9_9ACTN</name>
<dbReference type="PANTHER" id="PTHR13789:SF309">
    <property type="entry name" value="PUTATIVE (AFU_ORTHOLOGUE AFUA_6G14510)-RELATED"/>
    <property type="match status" value="1"/>
</dbReference>
<dbReference type="EMBL" id="JZDQ02000044">
    <property type="protein sequence ID" value="OIJ24207.1"/>
    <property type="molecule type" value="Genomic_DNA"/>
</dbReference>
<dbReference type="GO" id="GO:0004497">
    <property type="term" value="F:monooxygenase activity"/>
    <property type="evidence" value="ECO:0007669"/>
    <property type="project" value="UniProtKB-KW"/>
</dbReference>
<evidence type="ECO:0000313" key="5">
    <source>
        <dbReference type="Proteomes" id="UP000033772"/>
    </source>
</evidence>
<organism evidence="4 5">
    <name type="scientific">Nocardioides luteus</name>
    <dbReference type="NCBI Taxonomy" id="1844"/>
    <lineage>
        <taxon>Bacteria</taxon>
        <taxon>Bacillati</taxon>
        <taxon>Actinomycetota</taxon>
        <taxon>Actinomycetes</taxon>
        <taxon>Propionibacteriales</taxon>
        <taxon>Nocardioidaceae</taxon>
        <taxon>Nocardioides</taxon>
    </lineage>
</organism>
<dbReference type="STRING" id="1844.UG56_024155"/>
<protein>
    <recommendedName>
        <fullName evidence="3">FAD-binding domain-containing protein</fullName>
    </recommendedName>
</protein>
<accession>A0A1J4MZT9</accession>
<dbReference type="AlphaFoldDB" id="A0A1J4MZT9"/>
<keyword evidence="1" id="KW-0560">Oxidoreductase</keyword>
<reference evidence="4" key="1">
    <citation type="submission" date="2016-10" db="EMBL/GenBank/DDBJ databases">
        <title>Draft Genome Sequence of Nocardioides luteus Strain BAFB, an Alkane-Degrading Bacterium Isolated from JP-7 Polluted Soil.</title>
        <authorList>
            <person name="Brown L."/>
            <person name="Ruiz O.N."/>
            <person name="Gunasekera T."/>
        </authorList>
    </citation>
    <scope>NUCLEOTIDE SEQUENCE [LARGE SCALE GENOMIC DNA]</scope>
    <source>
        <strain evidence="4">BAFB</strain>
    </source>
</reference>
<dbReference type="InterPro" id="IPR036188">
    <property type="entry name" value="FAD/NAD-bd_sf"/>
</dbReference>